<dbReference type="Pfam" id="PF13646">
    <property type="entry name" value="HEAT_2"/>
    <property type="match status" value="3"/>
</dbReference>
<dbReference type="PANTHER" id="PTHR12697:SF5">
    <property type="entry name" value="DEOXYHYPUSINE HYDROXYLASE"/>
    <property type="match status" value="1"/>
</dbReference>
<reference evidence="2 3" key="1">
    <citation type="submission" date="2021-05" db="EMBL/GenBank/DDBJ databases">
        <title>The draft genome of Geobacter luticola JCM 17780.</title>
        <authorList>
            <person name="Xu Z."/>
            <person name="Masuda Y."/>
            <person name="Itoh H."/>
            <person name="Senoo K."/>
        </authorList>
    </citation>
    <scope>NUCLEOTIDE SEQUENCE [LARGE SCALE GENOMIC DNA]</scope>
    <source>
        <strain evidence="2 3">JCM 17780</strain>
    </source>
</reference>
<comment type="caution">
    <text evidence="2">The sequence shown here is derived from an EMBL/GenBank/DDBJ whole genome shotgun (WGS) entry which is preliminary data.</text>
</comment>
<sequence>MDKLSERFSSIAERLEGLPVIELLLLVGDEAKGCKQEVLDMLLTRDFDTIYPVLERSVRNNALADLRNGAMEVLVHFGRQSVPRLIELLHDKDEEVRNFSTVMLGDIASRDAVTPLIDALNDPDANVRHGAAEALGRIGDRSALLPLLKLLQEDFWQQYPALAAIREMRDNRAVPYLLPLVNDEMLGEPAIEALATIGDRRAVPSLVAVLTGASPARSAAAARALRGICCGDAGREMSGCSSHPLLASVNVVEKLRQLADAGDGATAEAARALLELSEGPPAASSTAGSLADDEPAAGTGLPDNEQVQAALAAFESGVPLEEVLQNARTSDASLEQAIIATLGRKGTCSVVEALLALLERGDLPRHVEFAIVHALATASPCGHVAVNGLMQCTDHPDPDMRRLTLHAVACLDTPAALPAIFRGVDDPHWSVRIEALKLLAGIGGDEAVGALLMALDDTDVLVRKNAVAGLGKLGSMKAVVPLVNLLCDKEIGRGAFDALLAFGETALPELHTQAKSGSLEVRERVIDLVGRQGAKTSLPVLRELANDSHPVIRLAVIHAFWNCHDSSVLSILSRMHDNDPDPDVRHAAMVIKAGLDGETER</sequence>
<dbReference type="InterPro" id="IPR004155">
    <property type="entry name" value="PBS_lyase_HEAT"/>
</dbReference>
<organism evidence="2 3">
    <name type="scientific">Geomobilimonas luticola</name>
    <dbReference type="NCBI Taxonomy" id="1114878"/>
    <lineage>
        <taxon>Bacteria</taxon>
        <taxon>Pseudomonadati</taxon>
        <taxon>Thermodesulfobacteriota</taxon>
        <taxon>Desulfuromonadia</taxon>
        <taxon>Geobacterales</taxon>
        <taxon>Geobacteraceae</taxon>
        <taxon>Geomobilimonas</taxon>
    </lineage>
</organism>
<dbReference type="SMART" id="SM00567">
    <property type="entry name" value="EZ_HEAT"/>
    <property type="match status" value="9"/>
</dbReference>
<dbReference type="RefSeq" id="WP_214175167.1">
    <property type="nucleotide sequence ID" value="NZ_JAHCVK010000002.1"/>
</dbReference>
<protein>
    <submittedName>
        <fullName evidence="2">HEAT repeat domain-containing protein</fullName>
    </submittedName>
</protein>
<dbReference type="InterPro" id="IPR011989">
    <property type="entry name" value="ARM-like"/>
</dbReference>
<keyword evidence="3" id="KW-1185">Reference proteome</keyword>
<proteinExistence type="predicted"/>
<gene>
    <name evidence="2" type="ORF">KI810_09000</name>
</gene>
<evidence type="ECO:0000313" key="3">
    <source>
        <dbReference type="Proteomes" id="UP000756860"/>
    </source>
</evidence>
<evidence type="ECO:0000256" key="1">
    <source>
        <dbReference type="SAM" id="MobiDB-lite"/>
    </source>
</evidence>
<evidence type="ECO:0000313" key="2">
    <source>
        <dbReference type="EMBL" id="MBT0653191.1"/>
    </source>
</evidence>
<dbReference type="Pfam" id="PF03130">
    <property type="entry name" value="HEAT_PBS"/>
    <property type="match status" value="1"/>
</dbReference>
<name>A0ABS5SEY5_9BACT</name>
<accession>A0ABS5SEY5</accession>
<dbReference type="SUPFAM" id="SSF48371">
    <property type="entry name" value="ARM repeat"/>
    <property type="match status" value="1"/>
</dbReference>
<dbReference type="InterPro" id="IPR016024">
    <property type="entry name" value="ARM-type_fold"/>
</dbReference>
<dbReference type="PANTHER" id="PTHR12697">
    <property type="entry name" value="PBS LYASE HEAT-LIKE PROTEIN"/>
    <property type="match status" value="1"/>
</dbReference>
<dbReference type="Gene3D" id="1.25.10.10">
    <property type="entry name" value="Leucine-rich Repeat Variant"/>
    <property type="match status" value="4"/>
</dbReference>
<feature type="region of interest" description="Disordered" evidence="1">
    <location>
        <begin position="278"/>
        <end position="302"/>
    </location>
</feature>
<dbReference type="EMBL" id="JAHCVK010000002">
    <property type="protein sequence ID" value="MBT0653191.1"/>
    <property type="molecule type" value="Genomic_DNA"/>
</dbReference>
<dbReference type="Proteomes" id="UP000756860">
    <property type="component" value="Unassembled WGS sequence"/>
</dbReference>